<dbReference type="InterPro" id="IPR052164">
    <property type="entry name" value="Anthracycline_SecMetBiosynth"/>
</dbReference>
<dbReference type="EMBL" id="CP049989">
    <property type="protein sequence ID" value="QIM50861.1"/>
    <property type="molecule type" value="Genomic_DNA"/>
</dbReference>
<dbReference type="RefSeq" id="WP_166223419.1">
    <property type="nucleotide sequence ID" value="NZ_CP049989.1"/>
</dbReference>
<proteinExistence type="predicted"/>
<dbReference type="CDD" id="cd07247">
    <property type="entry name" value="SgaA_N_like"/>
    <property type="match status" value="1"/>
</dbReference>
<protein>
    <submittedName>
        <fullName evidence="2">VOC family protein</fullName>
    </submittedName>
</protein>
<gene>
    <name evidence="2" type="ORF">G9Q37_01320</name>
</gene>
<evidence type="ECO:0000313" key="3">
    <source>
        <dbReference type="Proteomes" id="UP000503162"/>
    </source>
</evidence>
<dbReference type="Pfam" id="PF00903">
    <property type="entry name" value="Glyoxalase"/>
    <property type="match status" value="1"/>
</dbReference>
<dbReference type="InterPro" id="IPR037523">
    <property type="entry name" value="VOC_core"/>
</dbReference>
<dbReference type="PANTHER" id="PTHR33993">
    <property type="entry name" value="GLYOXALASE-RELATED"/>
    <property type="match status" value="1"/>
</dbReference>
<organism evidence="2 3">
    <name type="scientific">Hydrogenophaga crocea</name>
    <dbReference type="NCBI Taxonomy" id="2716225"/>
    <lineage>
        <taxon>Bacteria</taxon>
        <taxon>Pseudomonadati</taxon>
        <taxon>Pseudomonadota</taxon>
        <taxon>Betaproteobacteria</taxon>
        <taxon>Burkholderiales</taxon>
        <taxon>Comamonadaceae</taxon>
        <taxon>Hydrogenophaga</taxon>
    </lineage>
</organism>
<dbReference type="InterPro" id="IPR004360">
    <property type="entry name" value="Glyas_Fos-R_dOase_dom"/>
</dbReference>
<feature type="domain" description="VOC" evidence="1">
    <location>
        <begin position="5"/>
        <end position="127"/>
    </location>
</feature>
<keyword evidence="3" id="KW-1185">Reference proteome</keyword>
<dbReference type="AlphaFoldDB" id="A0A6G8ICN8"/>
<reference evidence="2 3" key="1">
    <citation type="submission" date="2020-03" db="EMBL/GenBank/DDBJ databases">
        <title>Hydrogenophaga sp. nov. isolated from cyanobacterial mat.</title>
        <authorList>
            <person name="Thorat V."/>
            <person name="Kirdat K."/>
            <person name="Tiwarekar B."/>
            <person name="Costa E.D."/>
            <person name="Yadav A."/>
        </authorList>
    </citation>
    <scope>NUCLEOTIDE SEQUENCE [LARGE SCALE GENOMIC DNA]</scope>
    <source>
        <strain evidence="2 3">BA0156</strain>
    </source>
</reference>
<dbReference type="SUPFAM" id="SSF54593">
    <property type="entry name" value="Glyoxalase/Bleomycin resistance protein/Dihydroxybiphenyl dioxygenase"/>
    <property type="match status" value="1"/>
</dbReference>
<dbReference type="PROSITE" id="PS51819">
    <property type="entry name" value="VOC"/>
    <property type="match status" value="1"/>
</dbReference>
<evidence type="ECO:0000313" key="2">
    <source>
        <dbReference type="EMBL" id="QIM50861.1"/>
    </source>
</evidence>
<dbReference type="PANTHER" id="PTHR33993:SF2">
    <property type="entry name" value="VOC DOMAIN-CONTAINING PROTEIN"/>
    <property type="match status" value="1"/>
</dbReference>
<dbReference type="InterPro" id="IPR029068">
    <property type="entry name" value="Glyas_Bleomycin-R_OHBP_Dase"/>
</dbReference>
<sequence length="128" mass="13482">MKNNPVGWFEIYVQDMPRARAFYEAVFQGALSPLANPEGDASGTEMWAFPSGMDTYGSPGALVKMPGYPSGSGGTLVYFSCADCAQEAGRAAAHGGKVFKDKFSIGPYGFVALVTDTEGNLIGLHSMA</sequence>
<name>A0A6G8ICN8_9BURK</name>
<dbReference type="Gene3D" id="3.10.180.10">
    <property type="entry name" value="2,3-Dihydroxybiphenyl 1,2-Dioxygenase, domain 1"/>
    <property type="match status" value="1"/>
</dbReference>
<dbReference type="KEGG" id="hcz:G9Q37_01320"/>
<accession>A0A6G8ICN8</accession>
<evidence type="ECO:0000259" key="1">
    <source>
        <dbReference type="PROSITE" id="PS51819"/>
    </source>
</evidence>
<dbReference type="Proteomes" id="UP000503162">
    <property type="component" value="Chromosome"/>
</dbReference>